<evidence type="ECO:0000313" key="1">
    <source>
        <dbReference type="Proteomes" id="UP000887569"/>
    </source>
</evidence>
<sequence>MLQRRILYQSSPCDFHSIKFRSEISLHIVSKSDTRHYLRNVQSSELLLKTEHQSAFGHKLISFSLSLEQKKFVSEK</sequence>
<proteinExistence type="predicted"/>
<evidence type="ECO:0000313" key="2">
    <source>
        <dbReference type="WBParaSite" id="PgR015_g043_t01"/>
    </source>
</evidence>
<protein>
    <submittedName>
        <fullName evidence="2">Ovule protein</fullName>
    </submittedName>
</protein>
<dbReference type="Proteomes" id="UP000887569">
    <property type="component" value="Unplaced"/>
</dbReference>
<dbReference type="AlphaFoldDB" id="A0A915ATA0"/>
<keyword evidence="1" id="KW-1185">Reference proteome</keyword>
<name>A0A915ATA0_PARUN</name>
<organism evidence="1 2">
    <name type="scientific">Parascaris univalens</name>
    <name type="common">Nematode worm</name>
    <dbReference type="NCBI Taxonomy" id="6257"/>
    <lineage>
        <taxon>Eukaryota</taxon>
        <taxon>Metazoa</taxon>
        <taxon>Ecdysozoa</taxon>
        <taxon>Nematoda</taxon>
        <taxon>Chromadorea</taxon>
        <taxon>Rhabditida</taxon>
        <taxon>Spirurina</taxon>
        <taxon>Ascaridomorpha</taxon>
        <taxon>Ascaridoidea</taxon>
        <taxon>Ascarididae</taxon>
        <taxon>Parascaris</taxon>
    </lineage>
</organism>
<accession>A0A915ATA0</accession>
<reference evidence="2" key="1">
    <citation type="submission" date="2022-11" db="UniProtKB">
        <authorList>
            <consortium name="WormBaseParasite"/>
        </authorList>
    </citation>
    <scope>IDENTIFICATION</scope>
</reference>
<dbReference type="WBParaSite" id="PgR015_g043_t01">
    <property type="protein sequence ID" value="PgR015_g043_t01"/>
    <property type="gene ID" value="PgR015_g043"/>
</dbReference>